<dbReference type="InterPro" id="IPR036249">
    <property type="entry name" value="Thioredoxin-like_sf"/>
</dbReference>
<evidence type="ECO:0000313" key="3">
    <source>
        <dbReference type="EMBL" id="MDT9599166.1"/>
    </source>
</evidence>
<protein>
    <submittedName>
        <fullName evidence="3">Thioredoxin domain-containing protein</fullName>
    </submittedName>
</protein>
<keyword evidence="4" id="KW-1185">Reference proteome</keyword>
<dbReference type="SUPFAM" id="SSF52833">
    <property type="entry name" value="Thioredoxin-like"/>
    <property type="match status" value="1"/>
</dbReference>
<evidence type="ECO:0000256" key="1">
    <source>
        <dbReference type="SAM" id="SignalP"/>
    </source>
</evidence>
<feature type="chain" id="PRO_5045607672" evidence="1">
    <location>
        <begin position="20"/>
        <end position="233"/>
    </location>
</feature>
<reference evidence="3 4" key="1">
    <citation type="submission" date="2023-05" db="EMBL/GenBank/DDBJ databases">
        <authorList>
            <person name="Guo Y."/>
        </authorList>
    </citation>
    <scope>NUCLEOTIDE SEQUENCE [LARGE SCALE GENOMIC DNA]</scope>
    <source>
        <strain evidence="3 4">GR2756</strain>
    </source>
</reference>
<proteinExistence type="predicted"/>
<dbReference type="Proteomes" id="UP001259572">
    <property type="component" value="Unassembled WGS sequence"/>
</dbReference>
<keyword evidence="1" id="KW-0732">Signal</keyword>
<dbReference type="EMBL" id="JAVUPU010000004">
    <property type="protein sequence ID" value="MDT9599166.1"/>
    <property type="molecule type" value="Genomic_DNA"/>
</dbReference>
<dbReference type="Gene3D" id="3.40.30.10">
    <property type="entry name" value="Glutaredoxin"/>
    <property type="match status" value="1"/>
</dbReference>
<accession>A0ABU3Q6Z2</accession>
<dbReference type="RefSeq" id="WP_315725846.1">
    <property type="nucleotide sequence ID" value="NZ_JAVUPU010000004.1"/>
</dbReference>
<organism evidence="3 4">
    <name type="scientific">Sphingosinicella rhizophila</name>
    <dbReference type="NCBI Taxonomy" id="3050082"/>
    <lineage>
        <taxon>Bacteria</taxon>
        <taxon>Pseudomonadati</taxon>
        <taxon>Pseudomonadota</taxon>
        <taxon>Alphaproteobacteria</taxon>
        <taxon>Sphingomonadales</taxon>
        <taxon>Sphingosinicellaceae</taxon>
        <taxon>Sphingosinicella</taxon>
    </lineage>
</organism>
<evidence type="ECO:0000259" key="2">
    <source>
        <dbReference type="Pfam" id="PF13462"/>
    </source>
</evidence>
<name>A0ABU3Q6Z2_9SPHN</name>
<dbReference type="InterPro" id="IPR012336">
    <property type="entry name" value="Thioredoxin-like_fold"/>
</dbReference>
<feature type="signal peptide" evidence="1">
    <location>
        <begin position="1"/>
        <end position="19"/>
    </location>
</feature>
<evidence type="ECO:0000313" key="4">
    <source>
        <dbReference type="Proteomes" id="UP001259572"/>
    </source>
</evidence>
<sequence>MRPRFLLPAIALFALAAPAATPAQPAKAGAQKDWSHNVVATTEGGFRMGNPDAPVKLIEYGSLTCPHCAHFAKDGVPPLVANHVKSGKVSFEFRNLVLNGIDGIAALLSRCAGPTGYFRVTEGLYATQAEWVGKIGAISEAEKKRISALPQADQFLAVANASGILALAGRSGVTRQKARQCFADKDKQNRLSEMARAAGAMGITGTPAFLINGEKVVAHEWAELEPLIRQAGD</sequence>
<dbReference type="Gene3D" id="1.10.40.110">
    <property type="match status" value="1"/>
</dbReference>
<gene>
    <name evidence="3" type="ORF">RQX22_09415</name>
</gene>
<comment type="caution">
    <text evidence="3">The sequence shown here is derived from an EMBL/GenBank/DDBJ whole genome shotgun (WGS) entry which is preliminary data.</text>
</comment>
<dbReference type="Pfam" id="PF13462">
    <property type="entry name" value="Thioredoxin_4"/>
    <property type="match status" value="1"/>
</dbReference>
<feature type="domain" description="Thioredoxin-like fold" evidence="2">
    <location>
        <begin position="42"/>
        <end position="228"/>
    </location>
</feature>